<accession>A0A919Q3X2</accession>
<dbReference type="Proteomes" id="UP000640052">
    <property type="component" value="Unassembled WGS sequence"/>
</dbReference>
<keyword evidence="2" id="KW-1185">Reference proteome</keyword>
<organism evidence="1 2">
    <name type="scientific">Acrocarpospora phusangensis</name>
    <dbReference type="NCBI Taxonomy" id="1070424"/>
    <lineage>
        <taxon>Bacteria</taxon>
        <taxon>Bacillati</taxon>
        <taxon>Actinomycetota</taxon>
        <taxon>Actinomycetes</taxon>
        <taxon>Streptosporangiales</taxon>
        <taxon>Streptosporangiaceae</taxon>
        <taxon>Acrocarpospora</taxon>
    </lineage>
</organism>
<evidence type="ECO:0000313" key="1">
    <source>
        <dbReference type="EMBL" id="GIH21847.1"/>
    </source>
</evidence>
<name>A0A919Q3X2_9ACTN</name>
<gene>
    <name evidence="1" type="ORF">Aph01nite_01570</name>
</gene>
<dbReference type="AlphaFoldDB" id="A0A919Q3X2"/>
<evidence type="ECO:0000313" key="2">
    <source>
        <dbReference type="Proteomes" id="UP000640052"/>
    </source>
</evidence>
<protein>
    <submittedName>
        <fullName evidence="1">Uncharacterized protein</fullName>
    </submittedName>
</protein>
<proteinExistence type="predicted"/>
<reference evidence="1" key="1">
    <citation type="submission" date="2021-01" db="EMBL/GenBank/DDBJ databases">
        <title>Whole genome shotgun sequence of Acrocarpospora phusangensis NBRC 108782.</title>
        <authorList>
            <person name="Komaki H."/>
            <person name="Tamura T."/>
        </authorList>
    </citation>
    <scope>NUCLEOTIDE SEQUENCE</scope>
    <source>
        <strain evidence="1">NBRC 108782</strain>
    </source>
</reference>
<sequence>MDGPYNNANNALPGWTLRNRRLGEKGWRWYSRTLNVRLASSSRSPEGNPFVYLEFIIRSTRVGAKRTDS</sequence>
<dbReference type="EMBL" id="BOOA01000001">
    <property type="protein sequence ID" value="GIH21847.1"/>
    <property type="molecule type" value="Genomic_DNA"/>
</dbReference>
<comment type="caution">
    <text evidence="1">The sequence shown here is derived from an EMBL/GenBank/DDBJ whole genome shotgun (WGS) entry which is preliminary data.</text>
</comment>